<dbReference type="Gene3D" id="2.60.40.790">
    <property type="match status" value="1"/>
</dbReference>
<dbReference type="GO" id="GO:0051082">
    <property type="term" value="F:unfolded protein binding"/>
    <property type="evidence" value="ECO:0007669"/>
    <property type="project" value="TreeGrafter"/>
</dbReference>
<evidence type="ECO:0000313" key="5">
    <source>
        <dbReference type="Proteomes" id="UP000663832"/>
    </source>
</evidence>
<dbReference type="AlphaFoldDB" id="A0A815B0I3"/>
<protein>
    <recommendedName>
        <fullName evidence="3">SHSP domain-containing protein</fullName>
    </recommendedName>
</protein>
<dbReference type="GO" id="GO:0005634">
    <property type="term" value="C:nucleus"/>
    <property type="evidence" value="ECO:0007669"/>
    <property type="project" value="TreeGrafter"/>
</dbReference>
<organism evidence="4 5">
    <name type="scientific">Adineta steineri</name>
    <dbReference type="NCBI Taxonomy" id="433720"/>
    <lineage>
        <taxon>Eukaryota</taxon>
        <taxon>Metazoa</taxon>
        <taxon>Spiralia</taxon>
        <taxon>Gnathifera</taxon>
        <taxon>Rotifera</taxon>
        <taxon>Eurotatoria</taxon>
        <taxon>Bdelloidea</taxon>
        <taxon>Adinetida</taxon>
        <taxon>Adinetidae</taxon>
        <taxon>Adineta</taxon>
    </lineage>
</organism>
<name>A0A815B0I3_9BILA</name>
<dbReference type="PROSITE" id="PS01031">
    <property type="entry name" value="SHSP"/>
    <property type="match status" value="1"/>
</dbReference>
<proteinExistence type="inferred from homology"/>
<evidence type="ECO:0000256" key="1">
    <source>
        <dbReference type="PROSITE-ProRule" id="PRU00285"/>
    </source>
</evidence>
<accession>A0A815B0I3</accession>
<dbReference type="Proteomes" id="UP000663832">
    <property type="component" value="Unassembled WGS sequence"/>
</dbReference>
<dbReference type="GO" id="GO:0042026">
    <property type="term" value="P:protein refolding"/>
    <property type="evidence" value="ECO:0007669"/>
    <property type="project" value="TreeGrafter"/>
</dbReference>
<comment type="caution">
    <text evidence="4">The sequence shown here is derived from an EMBL/GenBank/DDBJ whole genome shotgun (WGS) entry which is preliminary data.</text>
</comment>
<dbReference type="InterPro" id="IPR002068">
    <property type="entry name" value="A-crystallin/Hsp20_dom"/>
</dbReference>
<feature type="domain" description="SHSP" evidence="3">
    <location>
        <begin position="85"/>
        <end position="192"/>
    </location>
</feature>
<comment type="similarity">
    <text evidence="1 2">Belongs to the small heat shock protein (HSP20) family.</text>
</comment>
<dbReference type="OrthoDB" id="1431247at2759"/>
<dbReference type="InterPro" id="IPR001436">
    <property type="entry name" value="Alpha-crystallin/sHSP_animal"/>
</dbReference>
<dbReference type="PANTHER" id="PTHR45640">
    <property type="entry name" value="HEAT SHOCK PROTEIN HSP-12.2-RELATED"/>
    <property type="match status" value="1"/>
</dbReference>
<dbReference type="PANTHER" id="PTHR45640:SF26">
    <property type="entry name" value="RE23625P"/>
    <property type="match status" value="1"/>
</dbReference>
<dbReference type="GO" id="GO:0005737">
    <property type="term" value="C:cytoplasm"/>
    <property type="evidence" value="ECO:0007669"/>
    <property type="project" value="TreeGrafter"/>
</dbReference>
<dbReference type="Pfam" id="PF00011">
    <property type="entry name" value="HSP20"/>
    <property type="match status" value="1"/>
</dbReference>
<keyword evidence="5" id="KW-1185">Reference proteome</keyword>
<evidence type="ECO:0000259" key="3">
    <source>
        <dbReference type="PROSITE" id="PS01031"/>
    </source>
</evidence>
<dbReference type="GO" id="GO:0009408">
    <property type="term" value="P:response to heat"/>
    <property type="evidence" value="ECO:0007669"/>
    <property type="project" value="TreeGrafter"/>
</dbReference>
<gene>
    <name evidence="4" type="ORF">QVE165_LOCUS29137</name>
</gene>
<dbReference type="SUPFAM" id="SSF49764">
    <property type="entry name" value="HSP20-like chaperones"/>
    <property type="match status" value="1"/>
</dbReference>
<dbReference type="CDD" id="cd06526">
    <property type="entry name" value="metazoan_ACD"/>
    <property type="match status" value="1"/>
</dbReference>
<dbReference type="EMBL" id="CAJNOM010000232">
    <property type="protein sequence ID" value="CAF1262631.1"/>
    <property type="molecule type" value="Genomic_DNA"/>
</dbReference>
<reference evidence="4" key="1">
    <citation type="submission" date="2021-02" db="EMBL/GenBank/DDBJ databases">
        <authorList>
            <person name="Nowell W R."/>
        </authorList>
    </citation>
    <scope>NUCLEOTIDE SEQUENCE</scope>
</reference>
<evidence type="ECO:0000313" key="4">
    <source>
        <dbReference type="EMBL" id="CAF1262631.1"/>
    </source>
</evidence>
<sequence length="193" mass="22567">MALARFSQRLFAPTTFCRLSSIGNKNGSVRYFFHRRHCHEHLPEAYFASTSNAFQRWEKEFERMQQHFNNYLQNLKTNRSIIDFSSSRNNNDLVITEADGSRKFQISLNTQGFEPDDIKIKIENGNLIILAKKEKKANNNYSLHEFSQTYSLPEELNINDLKSMHTENGILSIEAPLPKEKPKTREINIERVK</sequence>
<dbReference type="InterPro" id="IPR008978">
    <property type="entry name" value="HSP20-like_chaperone"/>
</dbReference>
<evidence type="ECO:0000256" key="2">
    <source>
        <dbReference type="RuleBase" id="RU003616"/>
    </source>
</evidence>